<evidence type="ECO:0000256" key="14">
    <source>
        <dbReference type="ARBA" id="ARBA00049255"/>
    </source>
</evidence>
<evidence type="ECO:0000256" key="5">
    <source>
        <dbReference type="ARBA" id="ARBA00022555"/>
    </source>
</evidence>
<dbReference type="GO" id="GO:0000287">
    <property type="term" value="F:magnesium ion binding"/>
    <property type="evidence" value="ECO:0007669"/>
    <property type="project" value="UniProtKB-UniRule"/>
</dbReference>
<keyword evidence="12 15" id="KW-0648">Protein biosynthesis</keyword>
<name>A0A5P9NK66_9GAMM</name>
<dbReference type="GO" id="GO:0009328">
    <property type="term" value="C:phenylalanine-tRNA ligase complex"/>
    <property type="evidence" value="ECO:0007669"/>
    <property type="project" value="TreeGrafter"/>
</dbReference>
<evidence type="ECO:0000256" key="7">
    <source>
        <dbReference type="ARBA" id="ARBA00022723"/>
    </source>
</evidence>
<dbReference type="FunFam" id="3.30.70.380:FF:000001">
    <property type="entry name" value="Phenylalanine--tRNA ligase beta subunit"/>
    <property type="match status" value="1"/>
</dbReference>
<evidence type="ECO:0000256" key="1">
    <source>
        <dbReference type="ARBA" id="ARBA00004496"/>
    </source>
</evidence>
<dbReference type="CDD" id="cd02796">
    <property type="entry name" value="tRNA_bind_bactPheRS"/>
    <property type="match status" value="1"/>
</dbReference>
<evidence type="ECO:0000256" key="13">
    <source>
        <dbReference type="ARBA" id="ARBA00023146"/>
    </source>
</evidence>
<dbReference type="Gene3D" id="3.30.56.10">
    <property type="match status" value="2"/>
</dbReference>
<proteinExistence type="inferred from homology"/>
<dbReference type="PANTHER" id="PTHR10947">
    <property type="entry name" value="PHENYLALANYL-TRNA SYNTHETASE BETA CHAIN AND LEUCINE-RICH REPEAT-CONTAINING PROTEIN 47"/>
    <property type="match status" value="1"/>
</dbReference>
<dbReference type="Pfam" id="PF17759">
    <property type="entry name" value="tRNA_synthFbeta"/>
    <property type="match status" value="1"/>
</dbReference>
<keyword evidence="9 15" id="KW-0067">ATP-binding</keyword>
<evidence type="ECO:0000259" key="17">
    <source>
        <dbReference type="PROSITE" id="PS50886"/>
    </source>
</evidence>
<dbReference type="Gene3D" id="2.40.50.140">
    <property type="entry name" value="Nucleic acid-binding proteins"/>
    <property type="match status" value="1"/>
</dbReference>
<evidence type="ECO:0000313" key="20">
    <source>
        <dbReference type="EMBL" id="QFU75368.1"/>
    </source>
</evidence>
<dbReference type="RefSeq" id="WP_152661474.1">
    <property type="nucleotide sequence ID" value="NZ_CP036422.1"/>
</dbReference>
<evidence type="ECO:0000256" key="16">
    <source>
        <dbReference type="PROSITE-ProRule" id="PRU00209"/>
    </source>
</evidence>
<dbReference type="InterPro" id="IPR045864">
    <property type="entry name" value="aa-tRNA-synth_II/BPL/LPL"/>
</dbReference>
<evidence type="ECO:0000259" key="18">
    <source>
        <dbReference type="PROSITE" id="PS51447"/>
    </source>
</evidence>
<dbReference type="FunFam" id="3.30.56.10:FF:000002">
    <property type="entry name" value="Phenylalanine--tRNA ligase beta subunit"/>
    <property type="match status" value="1"/>
</dbReference>
<evidence type="ECO:0000256" key="12">
    <source>
        <dbReference type="ARBA" id="ARBA00022917"/>
    </source>
</evidence>
<dbReference type="GO" id="GO:0004826">
    <property type="term" value="F:phenylalanine-tRNA ligase activity"/>
    <property type="evidence" value="ECO:0007669"/>
    <property type="project" value="UniProtKB-UniRule"/>
</dbReference>
<dbReference type="InterPro" id="IPR005146">
    <property type="entry name" value="B3/B4_tRNA-bd"/>
</dbReference>
<dbReference type="Pfam" id="PF03147">
    <property type="entry name" value="FDX-ACB"/>
    <property type="match status" value="1"/>
</dbReference>
<dbReference type="Gene3D" id="3.30.70.380">
    <property type="entry name" value="Ferrodoxin-fold anticodon-binding domain"/>
    <property type="match status" value="1"/>
</dbReference>
<dbReference type="NCBIfam" id="TIGR00472">
    <property type="entry name" value="pheT_bact"/>
    <property type="match status" value="1"/>
</dbReference>
<comment type="subcellular location">
    <subcellularLocation>
        <location evidence="1 15">Cytoplasm</location>
    </subcellularLocation>
</comment>
<evidence type="ECO:0000313" key="21">
    <source>
        <dbReference type="Proteomes" id="UP000326287"/>
    </source>
</evidence>
<gene>
    <name evidence="15" type="primary">pheT</name>
    <name evidence="20" type="ORF">EY643_06715</name>
</gene>
<keyword evidence="4 15" id="KW-0963">Cytoplasm</keyword>
<dbReference type="FunFam" id="2.40.50.140:FF:000045">
    <property type="entry name" value="Phenylalanine--tRNA ligase beta subunit"/>
    <property type="match status" value="1"/>
</dbReference>
<protein>
    <recommendedName>
        <fullName evidence="15">Phenylalanine--tRNA ligase beta subunit</fullName>
        <ecNumber evidence="15">6.1.1.20</ecNumber>
    </recommendedName>
    <alternativeName>
        <fullName evidence="15">Phenylalanyl-tRNA synthetase beta subunit</fullName>
        <shortName evidence="15">PheRS</shortName>
    </alternativeName>
</protein>
<evidence type="ECO:0000256" key="3">
    <source>
        <dbReference type="ARBA" id="ARBA00011209"/>
    </source>
</evidence>
<feature type="binding site" evidence="15">
    <location>
        <position position="462"/>
    </location>
    <ligand>
        <name>Mg(2+)</name>
        <dbReference type="ChEBI" id="CHEBI:18420"/>
        <note>shared with alpha subunit</note>
    </ligand>
</feature>
<dbReference type="InterPro" id="IPR012340">
    <property type="entry name" value="NA-bd_OB-fold"/>
</dbReference>
<dbReference type="SMART" id="SM00873">
    <property type="entry name" value="B3_4"/>
    <property type="match status" value="1"/>
</dbReference>
<dbReference type="OrthoDB" id="9805455at2"/>
<dbReference type="InterPro" id="IPR005147">
    <property type="entry name" value="tRNA_synthase_B5-dom"/>
</dbReference>
<evidence type="ECO:0000256" key="9">
    <source>
        <dbReference type="ARBA" id="ARBA00022840"/>
    </source>
</evidence>
<organism evidence="20 21">
    <name type="scientific">Halioglobus maricola</name>
    <dbReference type="NCBI Taxonomy" id="2601894"/>
    <lineage>
        <taxon>Bacteria</taxon>
        <taxon>Pseudomonadati</taxon>
        <taxon>Pseudomonadota</taxon>
        <taxon>Gammaproteobacteria</taxon>
        <taxon>Cellvibrionales</taxon>
        <taxon>Halieaceae</taxon>
        <taxon>Halioglobus</taxon>
    </lineage>
</organism>
<dbReference type="InterPro" id="IPR005121">
    <property type="entry name" value="Fdx_antiC-bd"/>
</dbReference>
<evidence type="ECO:0000256" key="2">
    <source>
        <dbReference type="ARBA" id="ARBA00008653"/>
    </source>
</evidence>
<dbReference type="InterPro" id="IPR033714">
    <property type="entry name" value="tRNA_bind_bactPheRS"/>
</dbReference>
<dbReference type="SUPFAM" id="SSF54991">
    <property type="entry name" value="Anticodon-binding domain of PheRS"/>
    <property type="match status" value="1"/>
</dbReference>
<dbReference type="Gene3D" id="3.50.40.10">
    <property type="entry name" value="Phenylalanyl-trna Synthetase, Chain B, domain 3"/>
    <property type="match status" value="1"/>
</dbReference>
<feature type="domain" description="B5" evidence="19">
    <location>
        <begin position="400"/>
        <end position="475"/>
    </location>
</feature>
<comment type="cofactor">
    <cofactor evidence="15">
        <name>Mg(2+)</name>
        <dbReference type="ChEBI" id="CHEBI:18420"/>
    </cofactor>
    <text evidence="15">Binds 2 magnesium ions per tetramer.</text>
</comment>
<dbReference type="Pfam" id="PF03483">
    <property type="entry name" value="B3_4"/>
    <property type="match status" value="1"/>
</dbReference>
<dbReference type="AlphaFoldDB" id="A0A5P9NK66"/>
<dbReference type="SUPFAM" id="SSF50249">
    <property type="entry name" value="Nucleic acid-binding proteins"/>
    <property type="match status" value="1"/>
</dbReference>
<evidence type="ECO:0000256" key="11">
    <source>
        <dbReference type="ARBA" id="ARBA00022884"/>
    </source>
</evidence>
<dbReference type="FunFam" id="3.30.930.10:FF:000022">
    <property type="entry name" value="Phenylalanine--tRNA ligase beta subunit"/>
    <property type="match status" value="1"/>
</dbReference>
<dbReference type="Pfam" id="PF01588">
    <property type="entry name" value="tRNA_bind"/>
    <property type="match status" value="1"/>
</dbReference>
<dbReference type="SMART" id="SM00874">
    <property type="entry name" value="B5"/>
    <property type="match status" value="1"/>
</dbReference>
<dbReference type="SMART" id="SM00896">
    <property type="entry name" value="FDX-ACB"/>
    <property type="match status" value="1"/>
</dbReference>
<keyword evidence="21" id="KW-1185">Reference proteome</keyword>
<evidence type="ECO:0000256" key="10">
    <source>
        <dbReference type="ARBA" id="ARBA00022842"/>
    </source>
</evidence>
<comment type="subunit">
    <text evidence="3 15">Tetramer of two alpha and two beta subunits.</text>
</comment>
<feature type="domain" description="FDX-ACB" evidence="18">
    <location>
        <begin position="697"/>
        <end position="790"/>
    </location>
</feature>
<evidence type="ECO:0000256" key="4">
    <source>
        <dbReference type="ARBA" id="ARBA00022490"/>
    </source>
</evidence>
<dbReference type="EC" id="6.1.1.20" evidence="15"/>
<dbReference type="Proteomes" id="UP000326287">
    <property type="component" value="Chromosome"/>
</dbReference>
<feature type="binding site" evidence="15">
    <location>
        <position position="459"/>
    </location>
    <ligand>
        <name>Mg(2+)</name>
        <dbReference type="ChEBI" id="CHEBI:18420"/>
        <note>shared with alpha subunit</note>
    </ligand>
</feature>
<dbReference type="GO" id="GO:0006432">
    <property type="term" value="P:phenylalanyl-tRNA aminoacylation"/>
    <property type="evidence" value="ECO:0007669"/>
    <property type="project" value="UniProtKB-UniRule"/>
</dbReference>
<dbReference type="GO" id="GO:0005524">
    <property type="term" value="F:ATP binding"/>
    <property type="evidence" value="ECO:0007669"/>
    <property type="project" value="UniProtKB-UniRule"/>
</dbReference>
<dbReference type="InterPro" id="IPR002547">
    <property type="entry name" value="tRNA-bd_dom"/>
</dbReference>
<keyword evidence="13 15" id="KW-0030">Aminoacyl-tRNA synthetase</keyword>
<dbReference type="Gene3D" id="3.30.930.10">
    <property type="entry name" value="Bira Bifunctional Protein, Domain 2"/>
    <property type="match status" value="1"/>
</dbReference>
<dbReference type="PROSITE" id="PS51483">
    <property type="entry name" value="B5"/>
    <property type="match status" value="1"/>
</dbReference>
<evidence type="ECO:0000256" key="15">
    <source>
        <dbReference type="HAMAP-Rule" id="MF_00283"/>
    </source>
</evidence>
<comment type="similarity">
    <text evidence="2 15">Belongs to the phenylalanyl-tRNA synthetase beta subunit family. Type 1 subfamily.</text>
</comment>
<dbReference type="PROSITE" id="PS50886">
    <property type="entry name" value="TRBD"/>
    <property type="match status" value="1"/>
</dbReference>
<dbReference type="FunFam" id="3.50.40.10:FF:000001">
    <property type="entry name" value="Phenylalanine--tRNA ligase beta subunit"/>
    <property type="match status" value="1"/>
</dbReference>
<feature type="domain" description="TRNA-binding" evidence="17">
    <location>
        <begin position="39"/>
        <end position="147"/>
    </location>
</feature>
<dbReference type="PANTHER" id="PTHR10947:SF0">
    <property type="entry name" value="PHENYLALANINE--TRNA LIGASE BETA SUBUNIT"/>
    <property type="match status" value="1"/>
</dbReference>
<feature type="binding site" evidence="15">
    <location>
        <position position="463"/>
    </location>
    <ligand>
        <name>Mg(2+)</name>
        <dbReference type="ChEBI" id="CHEBI:18420"/>
        <note>shared with alpha subunit</note>
    </ligand>
</feature>
<evidence type="ECO:0000256" key="6">
    <source>
        <dbReference type="ARBA" id="ARBA00022598"/>
    </source>
</evidence>
<dbReference type="InterPro" id="IPR009061">
    <property type="entry name" value="DNA-bd_dom_put_sf"/>
</dbReference>
<dbReference type="InterPro" id="IPR020825">
    <property type="entry name" value="Phe-tRNA_synthase-like_B3/B4"/>
</dbReference>
<dbReference type="InterPro" id="IPR036690">
    <property type="entry name" value="Fdx_antiC-bd_sf"/>
</dbReference>
<dbReference type="SUPFAM" id="SSF46955">
    <property type="entry name" value="Putative DNA-binding domain"/>
    <property type="match status" value="1"/>
</dbReference>
<evidence type="ECO:0000256" key="8">
    <source>
        <dbReference type="ARBA" id="ARBA00022741"/>
    </source>
</evidence>
<dbReference type="EMBL" id="CP036422">
    <property type="protein sequence ID" value="QFU75368.1"/>
    <property type="molecule type" value="Genomic_DNA"/>
</dbReference>
<dbReference type="GO" id="GO:0000049">
    <property type="term" value="F:tRNA binding"/>
    <property type="evidence" value="ECO:0007669"/>
    <property type="project" value="UniProtKB-UniRule"/>
</dbReference>
<dbReference type="InterPro" id="IPR045060">
    <property type="entry name" value="Phe-tRNA-ligase_IIc_bsu"/>
</dbReference>
<comment type="catalytic activity">
    <reaction evidence="14 15">
        <text>tRNA(Phe) + L-phenylalanine + ATP = L-phenylalanyl-tRNA(Phe) + AMP + diphosphate + H(+)</text>
        <dbReference type="Rhea" id="RHEA:19413"/>
        <dbReference type="Rhea" id="RHEA-COMP:9668"/>
        <dbReference type="Rhea" id="RHEA-COMP:9699"/>
        <dbReference type="ChEBI" id="CHEBI:15378"/>
        <dbReference type="ChEBI" id="CHEBI:30616"/>
        <dbReference type="ChEBI" id="CHEBI:33019"/>
        <dbReference type="ChEBI" id="CHEBI:58095"/>
        <dbReference type="ChEBI" id="CHEBI:78442"/>
        <dbReference type="ChEBI" id="CHEBI:78531"/>
        <dbReference type="ChEBI" id="CHEBI:456215"/>
        <dbReference type="EC" id="6.1.1.20"/>
    </reaction>
</comment>
<dbReference type="KEGG" id="halc:EY643_06715"/>
<accession>A0A5P9NK66</accession>
<evidence type="ECO:0000259" key="19">
    <source>
        <dbReference type="PROSITE" id="PS51483"/>
    </source>
</evidence>
<dbReference type="NCBIfam" id="NF045760">
    <property type="entry name" value="YtpR"/>
    <property type="match status" value="1"/>
</dbReference>
<sequence length="791" mass="85921">MIISEQWLREWVSPEINTEDLAHQITMAGLEVDAIDPVAGEFTGVVVAEIVSAEQHPDADKLRVCEVNTGSETVQIVCGAPNARAGLKAPLATVGGVLPGNFKIKKAKLRGVESFGMLCAEQELGLSEESDGLMELAADAPVGSDIRDYLGLDDRVIEIGLTPNRADCLGVAGIAREVGLLNDVAVSAPVITAIEPSHQESFPVELVEPERCSRFVSRVIRGIDVSKPSPLWMQEKLRRVGLRSIDAVVDVTNYVMMELGQPMHAFDYNKLSGGIRVRLAEQGEALELLDGQTLELNSDTLVIADHDKAVAMAGIMGGQGTAVSETTTDLFLEMAFFTPELMAGKARSYGLHTDASHRFERGVDFTLQTRAMERATQLLLDTVGGDAGPLCETVSEEHLPVRPDVTLRAARIQKVLGFEMDAAEVERILAGLGLGVTITEDGWRCTVPSWRFDIAIEADLLEELARVYGYNRLPVSHIKADLILPERRETQLGIRSLRQHLAAAGYQEAITYSFVDPSLQKLFDPALEPVALANPISADMAVMRTSLLPGLLTALTRNTKRQQPRVRLFETGLRFLPGDEGLVQVPTLAMVVTGDKLEEGWAEASRPVDFFDLKGDVQGLLALTRAMDTFGFVPGKRDALHPGQTAMITRDEETVGYIGALHPSVAKELGVSGAVYVAEITLSAVLQAELPVFAELSKFPEVRRDLAVLVDKAVPAGELMANVRASAGTYLTDLTLFDVYEGKGIDPKRKSLALGLTFRDSSRTLSDHDVNLAVDQVVDSLEKNYKAELRN</sequence>
<keyword evidence="7 15" id="KW-0479">Metal-binding</keyword>
<keyword evidence="8 15" id="KW-0547">Nucleotide-binding</keyword>
<dbReference type="InterPro" id="IPR004532">
    <property type="entry name" value="Phe-tRNA-ligase_IIc_bsu_bact"/>
</dbReference>
<dbReference type="InterPro" id="IPR041616">
    <property type="entry name" value="PheRS_beta_core"/>
</dbReference>
<keyword evidence="10 15" id="KW-0460">Magnesium</keyword>
<dbReference type="SUPFAM" id="SSF56037">
    <property type="entry name" value="PheT/TilS domain"/>
    <property type="match status" value="1"/>
</dbReference>
<keyword evidence="5 16" id="KW-0820">tRNA-binding</keyword>
<reference evidence="20 21" key="1">
    <citation type="submission" date="2019-02" db="EMBL/GenBank/DDBJ databases">
        <authorList>
            <person name="Li S.-H."/>
        </authorList>
    </citation>
    <scope>NUCLEOTIDE SEQUENCE [LARGE SCALE GENOMIC DNA]</scope>
    <source>
        <strain evidence="20 21">IMCC14385</strain>
    </source>
</reference>
<keyword evidence="6 15" id="KW-0436">Ligase</keyword>
<dbReference type="HAMAP" id="MF_00283">
    <property type="entry name" value="Phe_tRNA_synth_beta1"/>
    <property type="match status" value="1"/>
</dbReference>
<keyword evidence="11 16" id="KW-0694">RNA-binding</keyword>
<dbReference type="PROSITE" id="PS51447">
    <property type="entry name" value="FDX_ACB"/>
    <property type="match status" value="1"/>
</dbReference>
<feature type="binding site" evidence="15">
    <location>
        <position position="453"/>
    </location>
    <ligand>
        <name>Mg(2+)</name>
        <dbReference type="ChEBI" id="CHEBI:18420"/>
        <note>shared with alpha subunit</note>
    </ligand>
</feature>
<dbReference type="CDD" id="cd00769">
    <property type="entry name" value="PheRS_beta_core"/>
    <property type="match status" value="1"/>
</dbReference>
<dbReference type="Pfam" id="PF03484">
    <property type="entry name" value="B5"/>
    <property type="match status" value="1"/>
</dbReference>
<dbReference type="SUPFAM" id="SSF55681">
    <property type="entry name" value="Class II aaRS and biotin synthetases"/>
    <property type="match status" value="1"/>
</dbReference>